<feature type="signal peptide" evidence="1">
    <location>
        <begin position="1"/>
        <end position="20"/>
    </location>
</feature>
<dbReference type="GO" id="GO:0009313">
    <property type="term" value="P:oligosaccharide catabolic process"/>
    <property type="evidence" value="ECO:0007669"/>
    <property type="project" value="TreeGrafter"/>
</dbReference>
<dbReference type="Pfam" id="PF07748">
    <property type="entry name" value="Glyco_hydro_38C"/>
    <property type="match status" value="1"/>
</dbReference>
<dbReference type="Pfam" id="PF01074">
    <property type="entry name" value="Glyco_hydro_38N"/>
    <property type="match status" value="1"/>
</dbReference>
<dbReference type="GO" id="GO:0004559">
    <property type="term" value="F:alpha-mannosidase activity"/>
    <property type="evidence" value="ECO:0007669"/>
    <property type="project" value="InterPro"/>
</dbReference>
<feature type="domain" description="Glycosyl hydrolase family 38 C-terminal" evidence="3">
    <location>
        <begin position="503"/>
        <end position="636"/>
    </location>
</feature>
<proteinExistence type="predicted"/>
<keyword evidence="5" id="KW-1185">Reference proteome</keyword>
<dbReference type="PANTHER" id="PTHR46017:SF2">
    <property type="entry name" value="MANNOSYLGLYCERATE HYDROLASE"/>
    <property type="match status" value="1"/>
</dbReference>
<dbReference type="InterPro" id="IPR011682">
    <property type="entry name" value="Glyco_hydro_38_C"/>
</dbReference>
<dbReference type="Gene3D" id="2.60.40.1180">
    <property type="entry name" value="Golgi alpha-mannosidase II"/>
    <property type="match status" value="1"/>
</dbReference>
<reference evidence="4 5" key="1">
    <citation type="submission" date="2017-04" db="EMBL/GenBank/DDBJ databases">
        <authorList>
            <person name="Afonso C.L."/>
            <person name="Miller P.J."/>
            <person name="Scott M.A."/>
            <person name="Spackman E."/>
            <person name="Goraichik I."/>
            <person name="Dimitrov K.M."/>
            <person name="Suarez D.L."/>
            <person name="Swayne D.E."/>
        </authorList>
    </citation>
    <scope>NUCLEOTIDE SEQUENCE [LARGE SCALE GENOMIC DNA]</scope>
    <source>
        <strain evidence="4 5">DSM 19625</strain>
    </source>
</reference>
<keyword evidence="1" id="KW-0732">Signal</keyword>
<protein>
    <submittedName>
        <fullName evidence="4">Glycosyl hydrolases family 38 C-terminal domain-containing protein</fullName>
    </submittedName>
</protein>
<dbReference type="AlphaFoldDB" id="A0A1W2EIF7"/>
<evidence type="ECO:0000313" key="4">
    <source>
        <dbReference type="EMBL" id="SMD09116.1"/>
    </source>
</evidence>
<dbReference type="EMBL" id="FWYB01000012">
    <property type="protein sequence ID" value="SMD09116.1"/>
    <property type="molecule type" value="Genomic_DNA"/>
</dbReference>
<dbReference type="OrthoDB" id="1049785at2"/>
<evidence type="ECO:0000313" key="5">
    <source>
        <dbReference type="Proteomes" id="UP000192678"/>
    </source>
</evidence>
<dbReference type="Proteomes" id="UP000192678">
    <property type="component" value="Unassembled WGS sequence"/>
</dbReference>
<dbReference type="SUPFAM" id="SSF74650">
    <property type="entry name" value="Galactose mutarotase-like"/>
    <property type="match status" value="1"/>
</dbReference>
<evidence type="ECO:0000256" key="1">
    <source>
        <dbReference type="SAM" id="SignalP"/>
    </source>
</evidence>
<keyword evidence="4" id="KW-0378">Hydrolase</keyword>
<dbReference type="InterPro" id="IPR013780">
    <property type="entry name" value="Glyco_hydro_b"/>
</dbReference>
<feature type="domain" description="Glycoside hydrolase family 38 N-terminal" evidence="2">
    <location>
        <begin position="30"/>
        <end position="244"/>
    </location>
</feature>
<dbReference type="InterPro" id="IPR011330">
    <property type="entry name" value="Glyco_hydro/deAcase_b/a-brl"/>
</dbReference>
<sequence length="885" mass="99601">MKRFLFGVLLFLLISTSIQAQTNHNKVKEVIVVFKTHFDIGYTDWSDNVRYNYANSMIISALNTVDKSNNLPKDQQFKWTISGWPMKEILSKAKPDVKLRVERAIKSGSFFVHALPFSMETESSDLEPLVQSLGYASKISREAGLPLPIDAKASDVPSHSWILPTLLNNAGAKFLHIGCNPASRSPEVPLLFWWEGPDKSKLMTFYYGEYYGTSPAPPKDWAHSTWLAIIQSNDNHGAPTYEEYRAAVKNVEKLNPGAKVRVGSMADFYNTIIKENPKLITVKGDMPDTWIHGYMSMPREMKSSRALSKSTLNLEAFSTLSTIWGRKPEEPIHTLIDQSIAYINLFDEHTWGLAMSHGRSGYWAYGKEFEKLRAKGYYDDIEYSWKEKGNYINGSEKLILPTLNRELKRLATSVNVAGNRIVVYNPLPWERNDMVTIQTGDGFKKSLKNVATGEVVKLVKNKNILQFQANRIPAMGYTTFVSTDEEGGSTKSNLSFDVEKAMMENEFFKITFDKQSGTIKSLIDKKSNKEMVNTNADFKFGQYVNERFAKTQTDKYAKDYIKAGWNWAYAELGRINLDDTPYKKSSGKNAEIEFSKDALSVTAIMTFKGDADLVHNYSMVFTLYENKPTVEVIWSINGKPADPWPEGGWISFPFNIENAQFKVGRLGAVLDPAKDFVKGSNLDYGFITTGVGVLDKKNQGFGITSPDVPGVSLDRPGLWKYSTDFVPQRGNVFFNLYNNQWSTNFTEWVEGSWTAKFYIWSIDHYTDGSSIVMPSEEIRNPLMVAFTGGEAGKQAASLKGVSVSEKGVLVTFFGKNRDGEGDVIRLWEQNGKTSACRITLPVDNTYKSVQPCNLRGEKTGKEISIKNNAFEVKLNANQPASFILI</sequence>
<evidence type="ECO:0000259" key="2">
    <source>
        <dbReference type="Pfam" id="PF01074"/>
    </source>
</evidence>
<accession>A0A1W2EIF7</accession>
<dbReference type="Gene3D" id="2.70.98.30">
    <property type="entry name" value="Golgi alpha-mannosidase II, domain 4"/>
    <property type="match status" value="1"/>
</dbReference>
<evidence type="ECO:0000259" key="3">
    <source>
        <dbReference type="Pfam" id="PF07748"/>
    </source>
</evidence>
<dbReference type="SUPFAM" id="SSF88713">
    <property type="entry name" value="Glycoside hydrolase/deacetylase"/>
    <property type="match status" value="1"/>
</dbReference>
<dbReference type="GO" id="GO:0030246">
    <property type="term" value="F:carbohydrate binding"/>
    <property type="evidence" value="ECO:0007669"/>
    <property type="project" value="InterPro"/>
</dbReference>
<dbReference type="GO" id="GO:0006013">
    <property type="term" value="P:mannose metabolic process"/>
    <property type="evidence" value="ECO:0007669"/>
    <property type="project" value="InterPro"/>
</dbReference>
<organism evidence="4 5">
    <name type="scientific">Pedobacter nyackensis</name>
    <dbReference type="NCBI Taxonomy" id="475255"/>
    <lineage>
        <taxon>Bacteria</taxon>
        <taxon>Pseudomonadati</taxon>
        <taxon>Bacteroidota</taxon>
        <taxon>Sphingobacteriia</taxon>
        <taxon>Sphingobacteriales</taxon>
        <taxon>Sphingobacteriaceae</taxon>
        <taxon>Pedobacter</taxon>
    </lineage>
</organism>
<dbReference type="InterPro" id="IPR011013">
    <property type="entry name" value="Gal_mutarotase_sf_dom"/>
</dbReference>
<dbReference type="PANTHER" id="PTHR46017">
    <property type="entry name" value="ALPHA-MANNOSIDASE 2C1"/>
    <property type="match status" value="1"/>
</dbReference>
<feature type="chain" id="PRO_5012800183" evidence="1">
    <location>
        <begin position="21"/>
        <end position="885"/>
    </location>
</feature>
<dbReference type="InterPro" id="IPR027291">
    <property type="entry name" value="Glyco_hydro_38_N_sf"/>
</dbReference>
<dbReference type="Gene3D" id="3.20.110.10">
    <property type="entry name" value="Glycoside hydrolase 38, N terminal domain"/>
    <property type="match status" value="1"/>
</dbReference>
<dbReference type="STRING" id="475255.SAMN04488101_11292"/>
<gene>
    <name evidence="4" type="ORF">SAMN04488101_11292</name>
</gene>
<dbReference type="InterPro" id="IPR000602">
    <property type="entry name" value="Glyco_hydro_38_N"/>
</dbReference>
<dbReference type="RefSeq" id="WP_084291101.1">
    <property type="nucleotide sequence ID" value="NZ_FWYB01000012.1"/>
</dbReference>
<name>A0A1W2EIF7_9SPHI</name>